<gene>
    <name evidence="2" type="ORF">CRH09_37960</name>
</gene>
<evidence type="ECO:0008006" key="4">
    <source>
        <dbReference type="Google" id="ProtNLM"/>
    </source>
</evidence>
<feature type="compositionally biased region" description="Low complexity" evidence="1">
    <location>
        <begin position="383"/>
        <end position="408"/>
    </location>
</feature>
<feature type="compositionally biased region" description="Low complexity" evidence="1">
    <location>
        <begin position="253"/>
        <end position="285"/>
    </location>
</feature>
<protein>
    <recommendedName>
        <fullName evidence="4">PPE domain-containing protein</fullName>
    </recommendedName>
</protein>
<reference evidence="2 3" key="1">
    <citation type="submission" date="2017-10" db="EMBL/GenBank/DDBJ databases">
        <title>Comparative genomics between pathogenic Norcardia.</title>
        <authorList>
            <person name="Zeng L."/>
        </authorList>
    </citation>
    <scope>NUCLEOTIDE SEQUENCE [LARGE SCALE GENOMIC DNA]</scope>
    <source>
        <strain evidence="2 3">NC_YFY_NT001</strain>
    </source>
</reference>
<feature type="compositionally biased region" description="Basic and acidic residues" evidence="1">
    <location>
        <begin position="218"/>
        <end position="252"/>
    </location>
</feature>
<feature type="compositionally biased region" description="Pro residues" evidence="1">
    <location>
        <begin position="368"/>
        <end position="382"/>
    </location>
</feature>
<evidence type="ECO:0000313" key="3">
    <source>
        <dbReference type="Proteomes" id="UP000221961"/>
    </source>
</evidence>
<dbReference type="SUPFAM" id="SSF140459">
    <property type="entry name" value="PE/PPE dimer-like"/>
    <property type="match status" value="1"/>
</dbReference>
<feature type="region of interest" description="Disordered" evidence="1">
    <location>
        <begin position="174"/>
        <end position="456"/>
    </location>
</feature>
<dbReference type="Gene3D" id="1.20.1260.20">
    <property type="entry name" value="PPE superfamily"/>
    <property type="match status" value="1"/>
</dbReference>
<feature type="compositionally biased region" description="Pro residues" evidence="1">
    <location>
        <begin position="334"/>
        <end position="348"/>
    </location>
</feature>
<dbReference type="EMBL" id="CP023778">
    <property type="protein sequence ID" value="ATL71103.1"/>
    <property type="molecule type" value="Genomic_DNA"/>
</dbReference>
<dbReference type="RefSeq" id="WP_098698007.1">
    <property type="nucleotide sequence ID" value="NZ_CP023778.1"/>
</dbReference>
<name>A0A291RUB6_9NOCA</name>
<feature type="compositionally biased region" description="Low complexity" evidence="1">
    <location>
        <begin position="292"/>
        <end position="311"/>
    </location>
</feature>
<evidence type="ECO:0000313" key="2">
    <source>
        <dbReference type="EMBL" id="ATL71103.1"/>
    </source>
</evidence>
<dbReference type="KEGG" id="ntp:CRH09_37960"/>
<dbReference type="Proteomes" id="UP000221961">
    <property type="component" value="Chromosome"/>
</dbReference>
<dbReference type="InterPro" id="IPR038332">
    <property type="entry name" value="PPE_sf"/>
</dbReference>
<evidence type="ECO:0000256" key="1">
    <source>
        <dbReference type="SAM" id="MobiDB-lite"/>
    </source>
</evidence>
<feature type="compositionally biased region" description="Low complexity" evidence="1">
    <location>
        <begin position="196"/>
        <end position="207"/>
    </location>
</feature>
<proteinExistence type="predicted"/>
<accession>A0A291RUB6</accession>
<dbReference type="AlphaFoldDB" id="A0A291RUB6"/>
<feature type="compositionally biased region" description="Basic and acidic residues" evidence="1">
    <location>
        <begin position="421"/>
        <end position="440"/>
    </location>
</feature>
<sequence>MTDYDPPRIVNPENVDALTHRQILDAFAQVGDGVGPIVANWDRARNDWRNSTEALVRAIRSAVDGHWTGAAADAAANAVLDYCAHAEGLADLFEGTAKVVTNTAAAAAETKAFLPPEVPVTADQKKDPTGFDSQTREAARAQDEARQIMQQRYVIPFCTQDTLIPTFPPAMSPIVDPVAPQVPGGTTTPGGGNVADSGGSDTGSGDTTDQRPQPDTPGTDHHGDPTAGDSTKDDSGQSDSKQDDSTRTDSTRTDSTQPASTSSAPTASSSTDPTTSHTPASTTPAGTDNGKPSAPATPEPATVPATAPTSAGGPSYFEATPATPPERLGVPSHLAPPPASEPADPPAPQNGRPGELPTGGPARNPAPTVGPAPAPAPKPPVSVPATFAPAATAAAAAGAATGSAAHPHNTAPPPRVRRARRTDDEEKQDKKVDLRHESHTTELLGKSRYVPPTIGE</sequence>
<organism evidence="2 3">
    <name type="scientific">Nocardia terpenica</name>
    <dbReference type="NCBI Taxonomy" id="455432"/>
    <lineage>
        <taxon>Bacteria</taxon>
        <taxon>Bacillati</taxon>
        <taxon>Actinomycetota</taxon>
        <taxon>Actinomycetes</taxon>
        <taxon>Mycobacteriales</taxon>
        <taxon>Nocardiaceae</taxon>
        <taxon>Nocardia</taxon>
    </lineage>
</organism>
<dbReference type="GeneID" id="88363038"/>